<dbReference type="InParanoid" id="F0XCU4"/>
<accession>F0XCU4</accession>
<keyword evidence="2" id="KW-1185">Reference proteome</keyword>
<dbReference type="HOGENOM" id="CLU_024392_1_0_1"/>
<dbReference type="InterPro" id="IPR036034">
    <property type="entry name" value="PDZ_sf"/>
</dbReference>
<organism evidence="2">
    <name type="scientific">Grosmannia clavigera (strain kw1407 / UAMH 11150)</name>
    <name type="common">Blue stain fungus</name>
    <name type="synonym">Graphiocladiella clavigera</name>
    <dbReference type="NCBI Taxonomy" id="655863"/>
    <lineage>
        <taxon>Eukaryota</taxon>
        <taxon>Fungi</taxon>
        <taxon>Dikarya</taxon>
        <taxon>Ascomycota</taxon>
        <taxon>Pezizomycotina</taxon>
        <taxon>Sordariomycetes</taxon>
        <taxon>Sordariomycetidae</taxon>
        <taxon>Ophiostomatales</taxon>
        <taxon>Ophiostomataceae</taxon>
        <taxon>Leptographium</taxon>
    </lineage>
</organism>
<dbReference type="AlphaFoldDB" id="F0XCU4"/>
<evidence type="ECO:0000313" key="1">
    <source>
        <dbReference type="EMBL" id="EFX04206.1"/>
    </source>
</evidence>
<dbReference type="InterPro" id="IPR027268">
    <property type="entry name" value="Peptidase_M4/M1_CTD_sf"/>
</dbReference>
<dbReference type="EMBL" id="GL629765">
    <property type="protein sequence ID" value="EFX04206.1"/>
    <property type="molecule type" value="Genomic_DNA"/>
</dbReference>
<dbReference type="GeneID" id="25973979"/>
<reference evidence="1 2" key="1">
    <citation type="journal article" date="2011" name="Proc. Natl. Acad. Sci. U.S.A.">
        <title>Genome and transcriptome analyses of the mountain pine beetle-fungal symbiont Grosmannia clavigera, a lodgepole pine pathogen.</title>
        <authorList>
            <person name="DiGuistini S."/>
            <person name="Wang Y."/>
            <person name="Liao N.Y."/>
            <person name="Taylor G."/>
            <person name="Tanguay P."/>
            <person name="Feau N."/>
            <person name="Henrissat B."/>
            <person name="Chan S.K."/>
            <person name="Hesse-Orce U."/>
            <person name="Alamouti S.M."/>
            <person name="Tsui C.K.M."/>
            <person name="Docking R.T."/>
            <person name="Levasseur A."/>
            <person name="Haridas S."/>
            <person name="Robertson G."/>
            <person name="Birol I."/>
            <person name="Holt R.A."/>
            <person name="Marra M.A."/>
            <person name="Hamelin R.C."/>
            <person name="Hirst M."/>
            <person name="Jones S.J.M."/>
            <person name="Bohlmann J."/>
            <person name="Breuil C."/>
        </authorList>
    </citation>
    <scope>NUCLEOTIDE SEQUENCE [LARGE SCALE GENOMIC DNA]</scope>
    <source>
        <strain evidence="2">kw1407 / UAMH 11150</strain>
    </source>
</reference>
<dbReference type="Gene3D" id="1.10.390.10">
    <property type="entry name" value="Neutral Protease Domain 2"/>
    <property type="match status" value="1"/>
</dbReference>
<dbReference type="OrthoDB" id="626167at2759"/>
<dbReference type="RefSeq" id="XP_014173688.1">
    <property type="nucleotide sequence ID" value="XM_014318213.1"/>
</dbReference>
<name>F0XCU4_GROCL</name>
<gene>
    <name evidence="1" type="ORF">CMQ_1134</name>
</gene>
<sequence length="529" mass="60055">MTIRQPSIAAERPALLFNTFTDNVPAPHLTEAAVVAVDDNGRLPLQFVDLPRAGRNTQQHWYLGRATKGDIVLTYNVQPREVDIKTPVGSRIDLRRDQGGLQGVGYWFLPRVLSDATYTNIVQWLLPSDAPAGTRCVWSFGEGPKPIYLVGRTDITWNSVYMVGPICSYPSLGESSTAECVCYWFGSIPDDLDKVKDYNTELFPKMTDFFQRENEEYRIFIRKALVGFGGSGFLGSYVLEYDTSIEEESDADLKRLFTHEMVHSFSTLESEDDGSSNEWFEEGIAEYYSVVLPYRFGMCGKLDFISDVNNLVQAYFTSPRINMHIDDAAAGFFADWYAVWIPYKRGCAYFILIDSLLRQETQNLDITKRSVFDDIIIDLARRKKKGEKVQSKDWLAQVQRYLGASSNFSVNEHYQGMRRGETLDFSAVYFGDAQARFVRSSMPVLSFGFDRKSLRTRLVTGVVTGSAAERAGLHDGDEIVSASSHNRCAEFGQQLYKLIVKRGTQKPLITVEFLPRTEKKVLNWELSWE</sequence>
<protein>
    <submittedName>
        <fullName evidence="1">Trypsin-like serine typically contains c-terminal pdz domain protein</fullName>
    </submittedName>
</protein>
<dbReference type="STRING" id="655863.F0XCU4"/>
<proteinExistence type="predicted"/>
<evidence type="ECO:0000313" key="2">
    <source>
        <dbReference type="Proteomes" id="UP000007796"/>
    </source>
</evidence>
<dbReference type="eggNOG" id="ENOG502SMUC">
    <property type="taxonomic scope" value="Eukaryota"/>
</dbReference>
<dbReference type="SUPFAM" id="SSF50156">
    <property type="entry name" value="PDZ domain-like"/>
    <property type="match status" value="1"/>
</dbReference>
<dbReference type="Proteomes" id="UP000007796">
    <property type="component" value="Unassembled WGS sequence"/>
</dbReference>